<evidence type="ECO:0000313" key="2">
    <source>
        <dbReference type="EMBL" id="KWV59306.1"/>
    </source>
</evidence>
<evidence type="ECO:0000256" key="1">
    <source>
        <dbReference type="SAM" id="Phobius"/>
    </source>
</evidence>
<dbReference type="Proteomes" id="UP000057737">
    <property type="component" value="Unassembled WGS sequence"/>
</dbReference>
<organism evidence="2 3">
    <name type="scientific">Bradyrhizobium macuxiense</name>
    <dbReference type="NCBI Taxonomy" id="1755647"/>
    <lineage>
        <taxon>Bacteria</taxon>
        <taxon>Pseudomonadati</taxon>
        <taxon>Pseudomonadota</taxon>
        <taxon>Alphaproteobacteria</taxon>
        <taxon>Hyphomicrobiales</taxon>
        <taxon>Nitrobacteraceae</taxon>
        <taxon>Bradyrhizobium</taxon>
    </lineage>
</organism>
<proteinExistence type="predicted"/>
<comment type="caution">
    <text evidence="2">The sequence shown here is derived from an EMBL/GenBank/DDBJ whole genome shotgun (WGS) entry which is preliminary data.</text>
</comment>
<dbReference type="AlphaFoldDB" id="A0A109K1X3"/>
<evidence type="ECO:0000313" key="3">
    <source>
        <dbReference type="Proteomes" id="UP000057737"/>
    </source>
</evidence>
<gene>
    <name evidence="2" type="ORF">AS156_32085</name>
</gene>
<feature type="transmembrane region" description="Helical" evidence="1">
    <location>
        <begin position="12"/>
        <end position="32"/>
    </location>
</feature>
<sequence>MRADGTTAALRGASFAVALAASLALMLCPFLLRHVPQERLHTALPVLMLGVAGAFVHGIGYRPDSPLLRILFGPACAWTLMLAGALLMFMV</sequence>
<dbReference type="InterPro" id="IPR011846">
    <property type="entry name" value="Cyd_oper_YbgE"/>
</dbReference>
<dbReference type="EMBL" id="LNCU01000032">
    <property type="protein sequence ID" value="KWV59306.1"/>
    <property type="molecule type" value="Genomic_DNA"/>
</dbReference>
<accession>A0A109K1X3</accession>
<dbReference type="Pfam" id="PF09600">
    <property type="entry name" value="Cyd_oper_YbgE"/>
    <property type="match status" value="1"/>
</dbReference>
<evidence type="ECO:0008006" key="4">
    <source>
        <dbReference type="Google" id="ProtNLM"/>
    </source>
</evidence>
<keyword evidence="1" id="KW-0472">Membrane</keyword>
<reference evidence="2 3" key="1">
    <citation type="submission" date="2015-11" db="EMBL/GenBank/DDBJ databases">
        <title>Draft Genome Sequence of the Strain BR 10303 (Bradyrhizobium sp.) isolated from nodules of Centrolobium paraense.</title>
        <authorList>
            <person name="Zelli J.E."/>
            <person name="Simoes-Araujo J.L."/>
            <person name="Barauna A.C."/>
            <person name="Silva K."/>
        </authorList>
    </citation>
    <scope>NUCLEOTIDE SEQUENCE [LARGE SCALE GENOMIC DNA]</scope>
    <source>
        <strain evidence="2 3">BR 10303</strain>
    </source>
</reference>
<keyword evidence="1" id="KW-1133">Transmembrane helix</keyword>
<feature type="transmembrane region" description="Helical" evidence="1">
    <location>
        <begin position="44"/>
        <end position="61"/>
    </location>
</feature>
<feature type="transmembrane region" description="Helical" evidence="1">
    <location>
        <begin position="67"/>
        <end position="89"/>
    </location>
</feature>
<keyword evidence="1" id="KW-0812">Transmembrane</keyword>
<keyword evidence="3" id="KW-1185">Reference proteome</keyword>
<protein>
    <recommendedName>
        <fullName evidence="4">Cyd operon protein YbgE</fullName>
    </recommendedName>
</protein>
<name>A0A109K1X3_9BRAD</name>